<dbReference type="Pfam" id="PF00156">
    <property type="entry name" value="Pribosyltran"/>
    <property type="match status" value="1"/>
</dbReference>
<dbReference type="GO" id="GO:0004588">
    <property type="term" value="F:orotate phosphoribosyltransferase activity"/>
    <property type="evidence" value="ECO:0007669"/>
    <property type="project" value="UniProtKB-EC"/>
</dbReference>
<dbReference type="SUPFAM" id="SSF53271">
    <property type="entry name" value="PRTase-like"/>
    <property type="match status" value="1"/>
</dbReference>
<feature type="domain" description="Phosphoribosyltransferase" evidence="2">
    <location>
        <begin position="120"/>
        <end position="218"/>
    </location>
</feature>
<gene>
    <name evidence="3" type="primary">pyrE_2</name>
    <name evidence="3" type="ORF">RR49_02385</name>
</gene>
<dbReference type="PANTHER" id="PTHR47505">
    <property type="entry name" value="DNA UTILIZATION PROTEIN YHGH"/>
    <property type="match status" value="1"/>
</dbReference>
<dbReference type="InterPro" id="IPR029057">
    <property type="entry name" value="PRTase-like"/>
</dbReference>
<dbReference type="RefSeq" id="WP_045248282.1">
    <property type="nucleotide sequence ID" value="NZ_JYIY01000078.1"/>
</dbReference>
<dbReference type="InterPro" id="IPR051910">
    <property type="entry name" value="ComF/GntX_DNA_util-trans"/>
</dbReference>
<dbReference type="EMBL" id="JYIY01000078">
    <property type="protein sequence ID" value="KJL35626.1"/>
    <property type="molecule type" value="Genomic_DNA"/>
</dbReference>
<dbReference type="EC" id="2.4.2.10" evidence="3"/>
<dbReference type="Gene3D" id="3.40.50.2020">
    <property type="match status" value="1"/>
</dbReference>
<dbReference type="InterPro" id="IPR000836">
    <property type="entry name" value="PRTase_dom"/>
</dbReference>
<keyword evidence="3" id="KW-0808">Transferase</keyword>
<evidence type="ECO:0000259" key="2">
    <source>
        <dbReference type="Pfam" id="PF00156"/>
    </source>
</evidence>
<keyword evidence="4" id="KW-1185">Reference proteome</keyword>
<evidence type="ECO:0000313" key="4">
    <source>
        <dbReference type="Proteomes" id="UP000033451"/>
    </source>
</evidence>
<name>A0A0F0LW42_9MICO</name>
<proteinExistence type="inferred from homology"/>
<dbReference type="AlphaFoldDB" id="A0A0F0LW42"/>
<accession>A0A0F0LW42</accession>
<sequence>MTMSGWAEARWLVREAFADAAALAFPVWCAGCGADGRVLCAACRVALVPRVSRRTLEGGLSVWSGGEFDGMPARVLRAAKQTGQGALAAGLAPLLRASAEAAASSAAVDVIVRVPSSRAAVRRRGFVPLEQIAARARLCTTGGLRVVRPVADQRGLDEASRHRNAEGSMRVRRVVAGLRVLVVDDVVTTGATLHEAAAALRAAGAVSVVAATVLQTPRRR</sequence>
<comment type="caution">
    <text evidence="3">The sequence shown here is derived from an EMBL/GenBank/DDBJ whole genome shotgun (WGS) entry which is preliminary data.</text>
</comment>
<dbReference type="Proteomes" id="UP000033451">
    <property type="component" value="Unassembled WGS sequence"/>
</dbReference>
<dbReference type="STRING" id="400772.RR49_02385"/>
<keyword evidence="3" id="KW-0328">Glycosyltransferase</keyword>
<dbReference type="PATRIC" id="fig|400772.4.peg.2397"/>
<evidence type="ECO:0000256" key="1">
    <source>
        <dbReference type="ARBA" id="ARBA00008007"/>
    </source>
</evidence>
<organism evidence="3 4">
    <name type="scientific">Microbacterium ginsengisoli</name>
    <dbReference type="NCBI Taxonomy" id="400772"/>
    <lineage>
        <taxon>Bacteria</taxon>
        <taxon>Bacillati</taxon>
        <taxon>Actinomycetota</taxon>
        <taxon>Actinomycetes</taxon>
        <taxon>Micrococcales</taxon>
        <taxon>Microbacteriaceae</taxon>
        <taxon>Microbacterium</taxon>
    </lineage>
</organism>
<dbReference type="PANTHER" id="PTHR47505:SF1">
    <property type="entry name" value="DNA UTILIZATION PROTEIN YHGH"/>
    <property type="match status" value="1"/>
</dbReference>
<comment type="similarity">
    <text evidence="1">Belongs to the ComF/GntX family.</text>
</comment>
<reference evidence="3 4" key="1">
    <citation type="submission" date="2015-02" db="EMBL/GenBank/DDBJ databases">
        <title>Draft genome sequences of ten Microbacterium spp. with emphasis on heavy metal contaminated environments.</title>
        <authorList>
            <person name="Corretto E."/>
        </authorList>
    </citation>
    <scope>NUCLEOTIDE SEQUENCE [LARGE SCALE GENOMIC DNA]</scope>
    <source>
        <strain evidence="3 4">DSM 18659</strain>
    </source>
</reference>
<protein>
    <submittedName>
        <fullName evidence="3">Orotate phosphoribosyltransferase</fullName>
        <ecNumber evidence="3">2.4.2.10</ecNumber>
    </submittedName>
</protein>
<evidence type="ECO:0000313" key="3">
    <source>
        <dbReference type="EMBL" id="KJL35626.1"/>
    </source>
</evidence>